<proteinExistence type="predicted"/>
<keyword evidence="2" id="KW-1185">Reference proteome</keyword>
<evidence type="ECO:0000313" key="1">
    <source>
        <dbReference type="EMBL" id="SIT47697.1"/>
    </source>
</evidence>
<protein>
    <submittedName>
        <fullName evidence="1">Uncharacterized protein</fullName>
    </submittedName>
</protein>
<dbReference type="AlphaFoldDB" id="A0A1N7SJX0"/>
<evidence type="ECO:0000313" key="2">
    <source>
        <dbReference type="Proteomes" id="UP000195569"/>
    </source>
</evidence>
<gene>
    <name evidence="1" type="ORF">BN2476_590091</name>
</gene>
<reference evidence="1" key="1">
    <citation type="submission" date="2016-12" db="EMBL/GenBank/DDBJ databases">
        <authorList>
            <person name="Moulin L."/>
        </authorList>
    </citation>
    <scope>NUCLEOTIDE SEQUENCE [LARGE SCALE GENOMIC DNA]</scope>
    <source>
        <strain evidence="1">STM 7183</strain>
    </source>
</reference>
<sequence length="92" mass="9962">MRRAMDQPGTNLTAPILCSDSTVLFSVYGFGWGYCAFALPCEVVCEKLGAANRTPRQLRLAFELGKRRLLEAAEAKAVHGMGGRITLSATDL</sequence>
<organism evidence="1 2">
    <name type="scientific">Paraburkholderia piptadeniae</name>
    <dbReference type="NCBI Taxonomy" id="1701573"/>
    <lineage>
        <taxon>Bacteria</taxon>
        <taxon>Pseudomonadati</taxon>
        <taxon>Pseudomonadota</taxon>
        <taxon>Betaproteobacteria</taxon>
        <taxon>Burkholderiales</taxon>
        <taxon>Burkholderiaceae</taxon>
        <taxon>Paraburkholderia</taxon>
    </lineage>
</organism>
<comment type="caution">
    <text evidence="1">The sequence shown here is derived from an EMBL/GenBank/DDBJ whole genome shotgun (WGS) entry which is preliminary data.</text>
</comment>
<dbReference type="Proteomes" id="UP000195569">
    <property type="component" value="Unassembled WGS sequence"/>
</dbReference>
<accession>A0A1N7SJX0</accession>
<dbReference type="EMBL" id="CYGY02000059">
    <property type="protein sequence ID" value="SIT47697.1"/>
    <property type="molecule type" value="Genomic_DNA"/>
</dbReference>
<name>A0A1N7SJX0_9BURK</name>